<dbReference type="KEGG" id="nml:Namu_3819"/>
<dbReference type="OrthoDB" id="3479673at2"/>
<sequence length="91" mass="10156">MLTPREFGLSTRHYRVRGQQLAEAMPDRCPNGHPLGTDTVLIGNHPCVACTGTGHRTWRCRECDACWIWPACASRPQWPEWPGDEGVVSAP</sequence>
<dbReference type="EMBL" id="CP001737">
    <property type="protein sequence ID" value="ACV80116.1"/>
    <property type="molecule type" value="Genomic_DNA"/>
</dbReference>
<keyword evidence="2" id="KW-1185">Reference proteome</keyword>
<protein>
    <submittedName>
        <fullName evidence="1">Uncharacterized protein</fullName>
    </submittedName>
</protein>
<dbReference type="AlphaFoldDB" id="C8XGB4"/>
<accession>C8XGB4</accession>
<evidence type="ECO:0000313" key="2">
    <source>
        <dbReference type="Proteomes" id="UP000002218"/>
    </source>
</evidence>
<dbReference type="InParanoid" id="C8XGB4"/>
<organism evidence="1 2">
    <name type="scientific">Nakamurella multipartita (strain ATCC 700099 / DSM 44233 / CIP 104796 / JCM 9543 / NBRC 105858 / Y-104)</name>
    <name type="common">Microsphaera multipartita</name>
    <dbReference type="NCBI Taxonomy" id="479431"/>
    <lineage>
        <taxon>Bacteria</taxon>
        <taxon>Bacillati</taxon>
        <taxon>Actinomycetota</taxon>
        <taxon>Actinomycetes</taxon>
        <taxon>Nakamurellales</taxon>
        <taxon>Nakamurellaceae</taxon>
        <taxon>Nakamurella</taxon>
    </lineage>
</organism>
<proteinExistence type="predicted"/>
<reference evidence="2" key="1">
    <citation type="submission" date="2009-09" db="EMBL/GenBank/DDBJ databases">
        <title>The complete genome of Nakamurella multipartita DSM 44233.</title>
        <authorList>
            <consortium name="US DOE Joint Genome Institute (JGI-PGF)"/>
            <person name="Lucas S."/>
            <person name="Copeland A."/>
            <person name="Lapidus A."/>
            <person name="Glavina del Rio T."/>
            <person name="Dalin E."/>
            <person name="Tice H."/>
            <person name="Bruce D."/>
            <person name="Goodwin L."/>
            <person name="Pitluck S."/>
            <person name="Kyrpides N."/>
            <person name="Mavromatis K."/>
            <person name="Ivanova N."/>
            <person name="Ovchinnikova G."/>
            <person name="Sims D."/>
            <person name="Meincke L."/>
            <person name="Brettin T."/>
            <person name="Detter J.C."/>
            <person name="Han C."/>
            <person name="Larimer F."/>
            <person name="Land M."/>
            <person name="Hauser L."/>
            <person name="Markowitz V."/>
            <person name="Cheng J.-F."/>
            <person name="Hugenholtz P."/>
            <person name="Woyke T."/>
            <person name="Wu D."/>
            <person name="Klenk H.-P."/>
            <person name="Eisen J.A."/>
        </authorList>
    </citation>
    <scope>NUCLEOTIDE SEQUENCE [LARGE SCALE GENOMIC DNA]</scope>
    <source>
        <strain evidence="2">ATCC 700099 / DSM 44233 / CIP 104796 / JCM 9543 / NBRC 105858 / Y-104</strain>
    </source>
</reference>
<dbReference type="RefSeq" id="WP_015748943.1">
    <property type="nucleotide sequence ID" value="NC_013235.1"/>
</dbReference>
<gene>
    <name evidence="1" type="ordered locus">Namu_3819</name>
</gene>
<evidence type="ECO:0000313" key="1">
    <source>
        <dbReference type="EMBL" id="ACV80116.1"/>
    </source>
</evidence>
<dbReference type="STRING" id="479431.Namu_3819"/>
<dbReference type="Proteomes" id="UP000002218">
    <property type="component" value="Chromosome"/>
</dbReference>
<name>C8XGB4_NAKMY</name>
<dbReference type="HOGENOM" id="CLU_2423872_0_0_11"/>
<reference evidence="1 2" key="2">
    <citation type="journal article" date="2010" name="Stand. Genomic Sci.">
        <title>Complete genome sequence of Nakamurella multipartita type strain (Y-104).</title>
        <authorList>
            <person name="Tice H."/>
            <person name="Mayilraj S."/>
            <person name="Sims D."/>
            <person name="Lapidus A."/>
            <person name="Nolan M."/>
            <person name="Lucas S."/>
            <person name="Glavina Del Rio T."/>
            <person name="Copeland A."/>
            <person name="Cheng J.F."/>
            <person name="Meincke L."/>
            <person name="Bruce D."/>
            <person name="Goodwin L."/>
            <person name="Pitluck S."/>
            <person name="Ivanova N."/>
            <person name="Mavromatis K."/>
            <person name="Ovchinnikova G."/>
            <person name="Pati A."/>
            <person name="Chen A."/>
            <person name="Palaniappan K."/>
            <person name="Land M."/>
            <person name="Hauser L."/>
            <person name="Chang Y.J."/>
            <person name="Jeffries C.D."/>
            <person name="Detter J.C."/>
            <person name="Brettin T."/>
            <person name="Rohde M."/>
            <person name="Goker M."/>
            <person name="Bristow J."/>
            <person name="Eisen J.A."/>
            <person name="Markowitz V."/>
            <person name="Hugenholtz P."/>
            <person name="Kyrpides N.C."/>
            <person name="Klenk H.P."/>
            <person name="Chen F."/>
        </authorList>
    </citation>
    <scope>NUCLEOTIDE SEQUENCE [LARGE SCALE GENOMIC DNA]</scope>
    <source>
        <strain evidence="2">ATCC 700099 / DSM 44233 / CIP 104796 / JCM 9543 / NBRC 105858 / Y-104</strain>
    </source>
</reference>